<feature type="signal peptide" evidence="2">
    <location>
        <begin position="1"/>
        <end position="25"/>
    </location>
</feature>
<protein>
    <submittedName>
        <fullName evidence="4">Copper ion binding protein</fullName>
    </submittedName>
</protein>
<feature type="domain" description="HMA" evidence="3">
    <location>
        <begin position="28"/>
        <end position="94"/>
    </location>
</feature>
<evidence type="ECO:0000256" key="1">
    <source>
        <dbReference type="ARBA" id="ARBA00022723"/>
    </source>
</evidence>
<dbReference type="PANTHER" id="PTHR46594">
    <property type="entry name" value="P-TYPE CATION-TRANSPORTING ATPASE"/>
    <property type="match status" value="1"/>
</dbReference>
<dbReference type="SUPFAM" id="SSF55008">
    <property type="entry name" value="HMA, heavy metal-associated domain"/>
    <property type="match status" value="2"/>
</dbReference>
<dbReference type="RefSeq" id="WP_176944242.1">
    <property type="nucleotide sequence ID" value="NZ_FNCQ01000003.1"/>
</dbReference>
<dbReference type="PROSITE" id="PS50846">
    <property type="entry name" value="HMA_2"/>
    <property type="match status" value="2"/>
</dbReference>
<feature type="domain" description="HMA" evidence="3">
    <location>
        <begin position="105"/>
        <end position="171"/>
    </location>
</feature>
<accession>A0A1G7TY70</accession>
<dbReference type="STRING" id="645274.SAMN04487901_103167"/>
<keyword evidence="1" id="KW-0479">Metal-binding</keyword>
<reference evidence="5" key="1">
    <citation type="submission" date="2016-10" db="EMBL/GenBank/DDBJ databases">
        <authorList>
            <person name="Varghese N."/>
            <person name="Submissions S."/>
        </authorList>
    </citation>
    <scope>NUCLEOTIDE SEQUENCE [LARGE SCALE GENOMIC DNA]</scope>
    <source>
        <strain evidence="5">BP1-148</strain>
    </source>
</reference>
<dbReference type="PANTHER" id="PTHR46594:SF4">
    <property type="entry name" value="P-TYPE CATION-TRANSPORTING ATPASE"/>
    <property type="match status" value="1"/>
</dbReference>
<dbReference type="Gene3D" id="3.30.70.100">
    <property type="match status" value="2"/>
</dbReference>
<keyword evidence="5" id="KW-1185">Reference proteome</keyword>
<proteinExistence type="predicted"/>
<dbReference type="NCBIfam" id="TIGR00003">
    <property type="entry name" value="copper ion binding protein"/>
    <property type="match status" value="1"/>
</dbReference>
<sequence>MKTNTFMRTLFQIAFLLLINSNLMAQTDSITVRVKGMRCEECAHKVKNVVKKLPGIEGVSFNIERRTATIAYDRAQTCVDSIQARLAATGRYKASSYSPNDTIIRGMGLRIADMHCQNCYNRISQRLQTMVGIDSMAPHLDKQYVFVRYDANRTSKGEIRRALGELGFTPVNYYSGPKVAYAYYNIPASQVNQATIDEVVIVDGVEDANVNSRQNALAVTYFTDETTADKLAADIKAAGIDIVVPPAHECDEK</sequence>
<keyword evidence="2" id="KW-0732">Signal</keyword>
<evidence type="ECO:0000313" key="5">
    <source>
        <dbReference type="Proteomes" id="UP000198779"/>
    </source>
</evidence>
<dbReference type="Proteomes" id="UP000198779">
    <property type="component" value="Unassembled WGS sequence"/>
</dbReference>
<evidence type="ECO:0000256" key="2">
    <source>
        <dbReference type="SAM" id="SignalP"/>
    </source>
</evidence>
<gene>
    <name evidence="4" type="ORF">SAMN04487901_103167</name>
</gene>
<feature type="chain" id="PRO_5011483768" evidence="2">
    <location>
        <begin position="26"/>
        <end position="253"/>
    </location>
</feature>
<dbReference type="EMBL" id="FNCQ01000003">
    <property type="protein sequence ID" value="SDG39679.1"/>
    <property type="molecule type" value="Genomic_DNA"/>
</dbReference>
<dbReference type="AlphaFoldDB" id="A0A1G7TY70"/>
<dbReference type="InterPro" id="IPR006121">
    <property type="entry name" value="HMA_dom"/>
</dbReference>
<dbReference type="Pfam" id="PF00403">
    <property type="entry name" value="HMA"/>
    <property type="match status" value="2"/>
</dbReference>
<name>A0A1G7TY70_9BACT</name>
<dbReference type="InterPro" id="IPR036163">
    <property type="entry name" value="HMA_dom_sf"/>
</dbReference>
<dbReference type="InterPro" id="IPR006122">
    <property type="entry name" value="HMA_Cu_ion-bd"/>
</dbReference>
<dbReference type="GO" id="GO:0005507">
    <property type="term" value="F:copper ion binding"/>
    <property type="evidence" value="ECO:0007669"/>
    <property type="project" value="InterPro"/>
</dbReference>
<evidence type="ECO:0000259" key="3">
    <source>
        <dbReference type="PROSITE" id="PS50846"/>
    </source>
</evidence>
<dbReference type="CDD" id="cd00371">
    <property type="entry name" value="HMA"/>
    <property type="match status" value="2"/>
</dbReference>
<evidence type="ECO:0000313" key="4">
    <source>
        <dbReference type="EMBL" id="SDG39679.1"/>
    </source>
</evidence>
<organism evidence="4 5">
    <name type="scientific">Prevotella communis</name>
    <dbReference type="NCBI Taxonomy" id="2913614"/>
    <lineage>
        <taxon>Bacteria</taxon>
        <taxon>Pseudomonadati</taxon>
        <taxon>Bacteroidota</taxon>
        <taxon>Bacteroidia</taxon>
        <taxon>Bacteroidales</taxon>
        <taxon>Prevotellaceae</taxon>
        <taxon>Prevotella</taxon>
    </lineage>
</organism>